<dbReference type="AlphaFoldDB" id="A0A1H7F2I6"/>
<keyword evidence="1" id="KW-1133">Transmembrane helix</keyword>
<name>A0A1H7F2I6_9SPHI</name>
<protein>
    <submittedName>
        <fullName evidence="2">Uncharacterized protein</fullName>
    </submittedName>
</protein>
<feature type="transmembrane region" description="Helical" evidence="1">
    <location>
        <begin position="12"/>
        <end position="29"/>
    </location>
</feature>
<sequence length="43" mass="5156">MTAQVRKDEKMNCYGLSCLSLPFSIFVLFDFRFNNNYRNIVFL</sequence>
<keyword evidence="1" id="KW-0812">Transmembrane</keyword>
<reference evidence="3" key="1">
    <citation type="submission" date="2016-10" db="EMBL/GenBank/DDBJ databases">
        <authorList>
            <person name="Varghese N."/>
            <person name="Submissions S."/>
        </authorList>
    </citation>
    <scope>NUCLEOTIDE SEQUENCE [LARGE SCALE GENOMIC DNA]</scope>
    <source>
        <strain evidence="3">Jip14</strain>
    </source>
</reference>
<evidence type="ECO:0000256" key="1">
    <source>
        <dbReference type="SAM" id="Phobius"/>
    </source>
</evidence>
<keyword evidence="3" id="KW-1185">Reference proteome</keyword>
<evidence type="ECO:0000313" key="2">
    <source>
        <dbReference type="EMBL" id="SEK20319.1"/>
    </source>
</evidence>
<proteinExistence type="predicted"/>
<accession>A0A1H7F2I6</accession>
<evidence type="ECO:0000313" key="3">
    <source>
        <dbReference type="Proteomes" id="UP000198916"/>
    </source>
</evidence>
<dbReference type="EMBL" id="FNZR01000001">
    <property type="protein sequence ID" value="SEK20319.1"/>
    <property type="molecule type" value="Genomic_DNA"/>
</dbReference>
<gene>
    <name evidence="2" type="ORF">SAMN05421740_101198</name>
</gene>
<keyword evidence="1" id="KW-0472">Membrane</keyword>
<organism evidence="2 3">
    <name type="scientific">Parapedobacter koreensis</name>
    <dbReference type="NCBI Taxonomy" id="332977"/>
    <lineage>
        <taxon>Bacteria</taxon>
        <taxon>Pseudomonadati</taxon>
        <taxon>Bacteroidota</taxon>
        <taxon>Sphingobacteriia</taxon>
        <taxon>Sphingobacteriales</taxon>
        <taxon>Sphingobacteriaceae</taxon>
        <taxon>Parapedobacter</taxon>
    </lineage>
</organism>
<dbReference type="Proteomes" id="UP000198916">
    <property type="component" value="Unassembled WGS sequence"/>
</dbReference>
<dbReference type="STRING" id="332977.SAMN05421740_101198"/>